<dbReference type="SUPFAM" id="SSF52096">
    <property type="entry name" value="ClpP/crotonase"/>
    <property type="match status" value="1"/>
</dbReference>
<feature type="region of interest" description="Disordered" evidence="7">
    <location>
        <begin position="221"/>
        <end position="257"/>
    </location>
</feature>
<evidence type="ECO:0000313" key="8">
    <source>
        <dbReference type="EMBL" id="RLP80571.1"/>
    </source>
</evidence>
<keyword evidence="9" id="KW-1185">Reference proteome</keyword>
<dbReference type="InterPro" id="IPR029045">
    <property type="entry name" value="ClpP/crotonase-like_dom_sf"/>
</dbReference>
<dbReference type="InterPro" id="IPR001907">
    <property type="entry name" value="ClpP"/>
</dbReference>
<organism evidence="8 9">
    <name type="scientific">Xanthobacter tagetidis</name>
    <dbReference type="NCBI Taxonomy" id="60216"/>
    <lineage>
        <taxon>Bacteria</taxon>
        <taxon>Pseudomonadati</taxon>
        <taxon>Pseudomonadota</taxon>
        <taxon>Alphaproteobacteria</taxon>
        <taxon>Hyphomicrobiales</taxon>
        <taxon>Xanthobacteraceae</taxon>
        <taxon>Xanthobacter</taxon>
    </lineage>
</organism>
<dbReference type="PANTHER" id="PTHR10381:SF70">
    <property type="entry name" value="ATP-DEPENDENT CLP PROTEASE PROTEOLYTIC SUBUNIT"/>
    <property type="match status" value="1"/>
</dbReference>
<evidence type="ECO:0000256" key="2">
    <source>
        <dbReference type="ARBA" id="ARBA00022490"/>
    </source>
</evidence>
<dbReference type="GO" id="GO:0006515">
    <property type="term" value="P:protein quality control for misfolded or incompletely synthesized proteins"/>
    <property type="evidence" value="ECO:0007669"/>
    <property type="project" value="TreeGrafter"/>
</dbReference>
<keyword evidence="3 8" id="KW-0645">Protease</keyword>
<dbReference type="PANTHER" id="PTHR10381">
    <property type="entry name" value="ATP-DEPENDENT CLP PROTEASE PROTEOLYTIC SUBUNIT"/>
    <property type="match status" value="1"/>
</dbReference>
<protein>
    <recommendedName>
        <fullName evidence="6">ATP-dependent Clp protease proteolytic subunit</fullName>
    </recommendedName>
</protein>
<dbReference type="InterPro" id="IPR023562">
    <property type="entry name" value="ClpP/TepA"/>
</dbReference>
<evidence type="ECO:0000256" key="7">
    <source>
        <dbReference type="SAM" id="MobiDB-lite"/>
    </source>
</evidence>
<dbReference type="NCBIfam" id="NF045542">
    <property type="entry name" value="Clp_rel_HeadMat"/>
    <property type="match status" value="1"/>
</dbReference>
<comment type="similarity">
    <text evidence="1 6">Belongs to the peptidase S14 family.</text>
</comment>
<feature type="compositionally biased region" description="Basic and acidic residues" evidence="7">
    <location>
        <begin position="327"/>
        <end position="340"/>
    </location>
</feature>
<evidence type="ECO:0000313" key="9">
    <source>
        <dbReference type="Proteomes" id="UP000269692"/>
    </source>
</evidence>
<feature type="compositionally biased region" description="Low complexity" evidence="7">
    <location>
        <begin position="246"/>
        <end position="257"/>
    </location>
</feature>
<dbReference type="GO" id="GO:0009368">
    <property type="term" value="C:endopeptidase Clp complex"/>
    <property type="evidence" value="ECO:0007669"/>
    <property type="project" value="TreeGrafter"/>
</dbReference>
<keyword evidence="5" id="KW-0720">Serine protease</keyword>
<accession>A0A3L7ALU7</accession>
<dbReference type="GO" id="GO:0004176">
    <property type="term" value="F:ATP-dependent peptidase activity"/>
    <property type="evidence" value="ECO:0007669"/>
    <property type="project" value="InterPro"/>
</dbReference>
<gene>
    <name evidence="8" type="ORF">D9R14_05860</name>
</gene>
<reference evidence="8 9" key="1">
    <citation type="submission" date="2018-10" db="EMBL/GenBank/DDBJ databases">
        <title>Xanthobacter tagetidis genome sequencing and assembly.</title>
        <authorList>
            <person name="Maclea K.S."/>
            <person name="Goen A.E."/>
            <person name="Fatima S.A."/>
        </authorList>
    </citation>
    <scope>NUCLEOTIDE SEQUENCE [LARGE SCALE GENOMIC DNA]</scope>
    <source>
        <strain evidence="8 9">ATCC 700314</strain>
    </source>
</reference>
<dbReference type="AlphaFoldDB" id="A0A3L7ALU7"/>
<feature type="region of interest" description="Disordered" evidence="7">
    <location>
        <begin position="322"/>
        <end position="355"/>
    </location>
</feature>
<evidence type="ECO:0000256" key="1">
    <source>
        <dbReference type="ARBA" id="ARBA00007039"/>
    </source>
</evidence>
<dbReference type="GO" id="GO:0051117">
    <property type="term" value="F:ATPase binding"/>
    <property type="evidence" value="ECO:0007669"/>
    <property type="project" value="TreeGrafter"/>
</dbReference>
<evidence type="ECO:0000256" key="5">
    <source>
        <dbReference type="ARBA" id="ARBA00022825"/>
    </source>
</evidence>
<dbReference type="EMBL" id="RCTF01000003">
    <property type="protein sequence ID" value="RLP80571.1"/>
    <property type="molecule type" value="Genomic_DNA"/>
</dbReference>
<sequence length="355" mass="36823">MCAMASDLIVDGELMLYGPVGGSWWDDGGFTATEVLQALAEMEGDITVRLNSGGGIAWDGIAIYNALHARTSKVTVVIDGIAASAASVIAMGGDDIVMRTGALMMIHDASTITWGTAEEHEKSAALLGKLDGQLAAVYAARTGLDLSEISGLMDAETWMDGTEAVEKGFATAAGAEKAAKASAFDYRLYAHAPKPLVASARKLKAPRPVGEWGVPLNAAMARRKTPAQPAAISEPPMPNETQTGTAPAAPANDNAPAKTERERISAILDHAEAAGREDLAKHLAFKTDMSAEAATAMLAKAPKAAPAADGLGALRESAPKVVIGGDAKGETKSEDGKPRSLDSAVDRFNAAFKRR</sequence>
<evidence type="ECO:0000256" key="4">
    <source>
        <dbReference type="ARBA" id="ARBA00022801"/>
    </source>
</evidence>
<evidence type="ECO:0000256" key="6">
    <source>
        <dbReference type="RuleBase" id="RU003567"/>
    </source>
</evidence>
<dbReference type="Pfam" id="PF00574">
    <property type="entry name" value="CLP_protease"/>
    <property type="match status" value="1"/>
</dbReference>
<dbReference type="PRINTS" id="PR00127">
    <property type="entry name" value="CLPPROTEASEP"/>
</dbReference>
<dbReference type="GO" id="GO:0004252">
    <property type="term" value="F:serine-type endopeptidase activity"/>
    <property type="evidence" value="ECO:0007669"/>
    <property type="project" value="InterPro"/>
</dbReference>
<dbReference type="Proteomes" id="UP000269692">
    <property type="component" value="Unassembled WGS sequence"/>
</dbReference>
<keyword evidence="2" id="KW-0963">Cytoplasm</keyword>
<proteinExistence type="inferred from homology"/>
<name>A0A3L7ALU7_9HYPH</name>
<evidence type="ECO:0000256" key="3">
    <source>
        <dbReference type="ARBA" id="ARBA00022670"/>
    </source>
</evidence>
<comment type="caution">
    <text evidence="8">The sequence shown here is derived from an EMBL/GenBank/DDBJ whole genome shotgun (WGS) entry which is preliminary data.</text>
</comment>
<keyword evidence="4" id="KW-0378">Hydrolase</keyword>
<dbReference type="Gene3D" id="3.90.226.10">
    <property type="entry name" value="2-enoyl-CoA Hydratase, Chain A, domain 1"/>
    <property type="match status" value="1"/>
</dbReference>
<dbReference type="OrthoDB" id="9806592at2"/>
<dbReference type="CDD" id="cd07016">
    <property type="entry name" value="S14_ClpP_1"/>
    <property type="match status" value="1"/>
</dbReference>